<dbReference type="InterPro" id="IPR051819">
    <property type="entry name" value="PTS_sugar-specific_EIIB"/>
</dbReference>
<dbReference type="GO" id="GO:0009401">
    <property type="term" value="P:phosphoenolpyruvate-dependent sugar phosphotransferase system"/>
    <property type="evidence" value="ECO:0007669"/>
    <property type="project" value="UniProtKB-KW"/>
</dbReference>
<dbReference type="GO" id="GO:0016301">
    <property type="term" value="F:kinase activity"/>
    <property type="evidence" value="ECO:0007669"/>
    <property type="project" value="UniProtKB-KW"/>
</dbReference>
<evidence type="ECO:0000256" key="3">
    <source>
        <dbReference type="ARBA" id="ARBA00022597"/>
    </source>
</evidence>
<dbReference type="STRING" id="305900.GV64_21965"/>
<keyword evidence="1" id="KW-0813">Transport</keyword>
<dbReference type="Pfam" id="PF02302">
    <property type="entry name" value="PTS_IIB"/>
    <property type="match status" value="1"/>
</dbReference>
<sequence length="104" mass="11382">MKKIFLCCSAGMSTSMLVKKMEQAAADRGLDVKIDAIGMANFEEAIESYDVCLLGPQIKFKLADFQAEAAKLNKRVEAIDPMAYGMMKGEQVLDQALSLLEETA</sequence>
<keyword evidence="2" id="KW-0597">Phosphoprotein</keyword>
<keyword evidence="4" id="KW-0808">Transferase</keyword>
<evidence type="ECO:0000313" key="9">
    <source>
        <dbReference type="EMBL" id="KEI73027.1"/>
    </source>
</evidence>
<comment type="caution">
    <text evidence="9">The sequence shown here is derived from an EMBL/GenBank/DDBJ whole genome shotgun (WGS) entry which is preliminary data.</text>
</comment>
<evidence type="ECO:0000256" key="7">
    <source>
        <dbReference type="PROSITE-ProRule" id="PRU00423"/>
    </source>
</evidence>
<evidence type="ECO:0000256" key="1">
    <source>
        <dbReference type="ARBA" id="ARBA00022448"/>
    </source>
</evidence>
<dbReference type="EMBL" id="JOJP01000001">
    <property type="protein sequence ID" value="KEI73027.1"/>
    <property type="molecule type" value="Genomic_DNA"/>
</dbReference>
<keyword evidence="3" id="KW-0762">Sugar transport</keyword>
<organism evidence="9 10">
    <name type="scientific">Endozoicomonas elysicola</name>
    <dbReference type="NCBI Taxonomy" id="305900"/>
    <lineage>
        <taxon>Bacteria</taxon>
        <taxon>Pseudomonadati</taxon>
        <taxon>Pseudomonadota</taxon>
        <taxon>Gammaproteobacteria</taxon>
        <taxon>Oceanospirillales</taxon>
        <taxon>Endozoicomonadaceae</taxon>
        <taxon>Endozoicomonas</taxon>
    </lineage>
</organism>
<dbReference type="CDD" id="cd05564">
    <property type="entry name" value="PTS_IIB_chitobiose_lichenan"/>
    <property type="match status" value="1"/>
</dbReference>
<keyword evidence="5" id="KW-0598">Phosphotransferase system</keyword>
<evidence type="ECO:0000256" key="4">
    <source>
        <dbReference type="ARBA" id="ARBA00022679"/>
    </source>
</evidence>
<proteinExistence type="predicted"/>
<reference evidence="9 10" key="1">
    <citation type="submission" date="2014-06" db="EMBL/GenBank/DDBJ databases">
        <title>Whole Genome Sequences of Three Symbiotic Endozoicomonas Bacteria.</title>
        <authorList>
            <person name="Neave M.J."/>
            <person name="Apprill A."/>
            <person name="Voolstra C.R."/>
        </authorList>
    </citation>
    <scope>NUCLEOTIDE SEQUENCE [LARGE SCALE GENOMIC DNA]</scope>
    <source>
        <strain evidence="9 10">DSM 22380</strain>
    </source>
</reference>
<feature type="domain" description="PTS EIIB type-3" evidence="8">
    <location>
        <begin position="1"/>
        <end position="104"/>
    </location>
</feature>
<dbReference type="eggNOG" id="COG1440">
    <property type="taxonomic scope" value="Bacteria"/>
</dbReference>
<name>A0A081KFV1_9GAMM</name>
<accession>A0A081KFV1</accession>
<gene>
    <name evidence="9" type="ORF">GV64_21965</name>
</gene>
<dbReference type="PANTHER" id="PTHR34581">
    <property type="entry name" value="PTS SYSTEM N,N'-DIACETYLCHITOBIOSE-SPECIFIC EIIB COMPONENT"/>
    <property type="match status" value="1"/>
</dbReference>
<keyword evidence="10" id="KW-1185">Reference proteome</keyword>
<dbReference type="Gene3D" id="3.40.50.2300">
    <property type="match status" value="1"/>
</dbReference>
<dbReference type="AlphaFoldDB" id="A0A081KFV1"/>
<keyword evidence="6" id="KW-0418">Kinase</keyword>
<dbReference type="PROSITE" id="PS51100">
    <property type="entry name" value="PTS_EIIB_TYPE_3"/>
    <property type="match status" value="1"/>
</dbReference>
<evidence type="ECO:0000256" key="2">
    <source>
        <dbReference type="ARBA" id="ARBA00022553"/>
    </source>
</evidence>
<dbReference type="Proteomes" id="UP000027997">
    <property type="component" value="Unassembled WGS sequence"/>
</dbReference>
<dbReference type="InterPro" id="IPR013012">
    <property type="entry name" value="PTS_EIIB_3"/>
</dbReference>
<evidence type="ECO:0000313" key="10">
    <source>
        <dbReference type="Proteomes" id="UP000027997"/>
    </source>
</evidence>
<dbReference type="SUPFAM" id="SSF52794">
    <property type="entry name" value="PTS system IIB component-like"/>
    <property type="match status" value="1"/>
</dbReference>
<evidence type="ECO:0000259" key="8">
    <source>
        <dbReference type="PROSITE" id="PS51100"/>
    </source>
</evidence>
<evidence type="ECO:0000256" key="5">
    <source>
        <dbReference type="ARBA" id="ARBA00022683"/>
    </source>
</evidence>
<feature type="modified residue" description="Phosphocysteine; by EIIA" evidence="7">
    <location>
        <position position="8"/>
    </location>
</feature>
<protein>
    <submittedName>
        <fullName evidence="9">Cytochrome C biogenesis protein CcmE</fullName>
    </submittedName>
</protein>
<dbReference type="InterPro" id="IPR036095">
    <property type="entry name" value="PTS_EIIB-like_sf"/>
</dbReference>
<dbReference type="InterPro" id="IPR003501">
    <property type="entry name" value="PTS_EIIB_2/3"/>
</dbReference>
<dbReference type="GO" id="GO:0008982">
    <property type="term" value="F:protein-N(PI)-phosphohistidine-sugar phosphotransferase activity"/>
    <property type="evidence" value="ECO:0007669"/>
    <property type="project" value="InterPro"/>
</dbReference>
<dbReference type="PANTHER" id="PTHR34581:SF2">
    <property type="entry name" value="PTS SYSTEM N,N'-DIACETYLCHITOBIOSE-SPECIFIC EIIB COMPONENT"/>
    <property type="match status" value="1"/>
</dbReference>
<evidence type="ECO:0000256" key="6">
    <source>
        <dbReference type="ARBA" id="ARBA00022777"/>
    </source>
</evidence>